<organism evidence="3 4">
    <name type="scientific">Streptomyces chryseus</name>
    <dbReference type="NCBI Taxonomy" id="68186"/>
    <lineage>
        <taxon>Bacteria</taxon>
        <taxon>Bacillati</taxon>
        <taxon>Actinomycetota</taxon>
        <taxon>Actinomycetes</taxon>
        <taxon>Kitasatosporales</taxon>
        <taxon>Streptomycetaceae</taxon>
        <taxon>Streptomyces</taxon>
    </lineage>
</organism>
<dbReference type="EMBL" id="BMVO01000001">
    <property type="protein sequence ID" value="GHA85695.1"/>
    <property type="molecule type" value="Genomic_DNA"/>
</dbReference>
<gene>
    <name evidence="3" type="ORF">GCM10010346_05390</name>
</gene>
<protein>
    <submittedName>
        <fullName evidence="3">Membrane protein</fullName>
    </submittedName>
</protein>
<evidence type="ECO:0000259" key="2">
    <source>
        <dbReference type="Pfam" id="PF03372"/>
    </source>
</evidence>
<dbReference type="Pfam" id="PF03372">
    <property type="entry name" value="Exo_endo_phos"/>
    <property type="match status" value="1"/>
</dbReference>
<dbReference type="InterPro" id="IPR005135">
    <property type="entry name" value="Endo/exonuclease/phosphatase"/>
</dbReference>
<dbReference type="Gene3D" id="3.60.10.10">
    <property type="entry name" value="Endonuclease/exonuclease/phosphatase"/>
    <property type="match status" value="1"/>
</dbReference>
<name>A0ABQ3DFB7_9ACTN</name>
<keyword evidence="4" id="KW-1185">Reference proteome</keyword>
<evidence type="ECO:0000256" key="1">
    <source>
        <dbReference type="SAM" id="Phobius"/>
    </source>
</evidence>
<reference evidence="4" key="1">
    <citation type="journal article" date="2019" name="Int. J. Syst. Evol. Microbiol.">
        <title>The Global Catalogue of Microorganisms (GCM) 10K type strain sequencing project: providing services to taxonomists for standard genome sequencing and annotation.</title>
        <authorList>
            <consortium name="The Broad Institute Genomics Platform"/>
            <consortium name="The Broad Institute Genome Sequencing Center for Infectious Disease"/>
            <person name="Wu L."/>
            <person name="Ma J."/>
        </authorList>
    </citation>
    <scope>NUCLEOTIDE SEQUENCE [LARGE SCALE GENOMIC DNA]</scope>
    <source>
        <strain evidence="4">JCM 4737</strain>
    </source>
</reference>
<proteinExistence type="predicted"/>
<keyword evidence="1" id="KW-1133">Transmembrane helix</keyword>
<dbReference type="InterPro" id="IPR036691">
    <property type="entry name" value="Endo/exonu/phosph_ase_sf"/>
</dbReference>
<comment type="caution">
    <text evidence="3">The sequence shown here is derived from an EMBL/GenBank/DDBJ whole genome shotgun (WGS) entry which is preliminary data.</text>
</comment>
<feature type="transmembrane region" description="Helical" evidence="1">
    <location>
        <begin position="55"/>
        <end position="76"/>
    </location>
</feature>
<feature type="transmembrane region" description="Helical" evidence="1">
    <location>
        <begin position="88"/>
        <end position="105"/>
    </location>
</feature>
<feature type="domain" description="Endonuclease/exonuclease/phosphatase" evidence="2">
    <location>
        <begin position="143"/>
        <end position="345"/>
    </location>
</feature>
<sequence>MGGVQGKAVSEGSGMAQAYMTDTGNGSSGPERPGSRLLRRLGDLRHDRGIWRRGILLALCAVLLTLLMIFHAQIPNAIGNLGSLTETFLPWLGLGVPLLLAAALLRRSATALLALVLPAVVWLNLFGGLLTDKAGPGGNLTVATHNVKADNADPRGTARELADSGADVVALQELKASEVPSYENALSGTYKYHSVQGTVGLWSKYPMTGTGPVDIKMGWTRAMRSTVATPVGDVAVYVAHLPSVRVKVDAGFTAGQRDDSADALGEAIAREPVGKVVLLGDLNGTMNDRALNAVTSQMRSTQGAAGDGFGFSWPASFPMARIDQIMVKGITPVSSWALPETGSDHLPIAARVEI</sequence>
<dbReference type="SUPFAM" id="SSF56219">
    <property type="entry name" value="DNase I-like"/>
    <property type="match status" value="1"/>
</dbReference>
<keyword evidence="1" id="KW-0812">Transmembrane</keyword>
<evidence type="ECO:0000313" key="3">
    <source>
        <dbReference type="EMBL" id="GHA85695.1"/>
    </source>
</evidence>
<feature type="transmembrane region" description="Helical" evidence="1">
    <location>
        <begin position="112"/>
        <end position="130"/>
    </location>
</feature>
<accession>A0ABQ3DFB7</accession>
<dbReference type="Proteomes" id="UP000599437">
    <property type="component" value="Unassembled WGS sequence"/>
</dbReference>
<evidence type="ECO:0000313" key="4">
    <source>
        <dbReference type="Proteomes" id="UP000599437"/>
    </source>
</evidence>
<keyword evidence="1" id="KW-0472">Membrane</keyword>